<keyword evidence="11" id="KW-0969">Cilium</keyword>
<evidence type="ECO:0000313" key="12">
    <source>
        <dbReference type="Proteomes" id="UP000276260"/>
    </source>
</evidence>
<dbReference type="InterPro" id="IPR047055">
    <property type="entry name" value="MotA-like"/>
</dbReference>
<evidence type="ECO:0000256" key="6">
    <source>
        <dbReference type="ARBA" id="ARBA00023136"/>
    </source>
</evidence>
<dbReference type="GO" id="GO:0006935">
    <property type="term" value="P:chemotaxis"/>
    <property type="evidence" value="ECO:0007669"/>
    <property type="project" value="InterPro"/>
</dbReference>
<dbReference type="Pfam" id="PF20560">
    <property type="entry name" value="MotA_N"/>
    <property type="match status" value="1"/>
</dbReference>
<evidence type="ECO:0000256" key="2">
    <source>
        <dbReference type="ARBA" id="ARBA00022475"/>
    </source>
</evidence>
<feature type="domain" description="MotA/TolQ/ExbB proton channel" evidence="9">
    <location>
        <begin position="102"/>
        <end position="214"/>
    </location>
</feature>
<dbReference type="RefSeq" id="WP_046520369.1">
    <property type="nucleotide sequence ID" value="NZ_LAVS01000033.1"/>
</dbReference>
<keyword evidence="2" id="KW-1003">Cell membrane</keyword>
<dbReference type="NCBIfam" id="NF006583">
    <property type="entry name" value="PRK09109.1"/>
    <property type="match status" value="1"/>
</dbReference>
<dbReference type="AlphaFoldDB" id="A0A3P3QPJ3"/>
<feature type="transmembrane region" description="Helical" evidence="8">
    <location>
        <begin position="181"/>
        <end position="204"/>
    </location>
</feature>
<name>A0A3P3QPJ3_9GAMM</name>
<evidence type="ECO:0000256" key="5">
    <source>
        <dbReference type="ARBA" id="ARBA00022989"/>
    </source>
</evidence>
<dbReference type="InterPro" id="IPR046786">
    <property type="entry name" value="MotA_N"/>
</dbReference>
<dbReference type="InterPro" id="IPR002898">
    <property type="entry name" value="MotA_ExbB_proton_chnl"/>
</dbReference>
<proteinExistence type="inferred from homology"/>
<keyword evidence="11" id="KW-0966">Cell projection</keyword>
<keyword evidence="5 8" id="KW-1133">Transmembrane helix</keyword>
<comment type="subcellular location">
    <subcellularLocation>
        <location evidence="1">Cell membrane</location>
        <topology evidence="1">Multi-pass membrane protein</topology>
    </subcellularLocation>
    <subcellularLocation>
        <location evidence="7">Membrane</location>
        <topology evidence="7">Multi-pass membrane protein</topology>
    </subcellularLocation>
</comment>
<dbReference type="GO" id="GO:0015031">
    <property type="term" value="P:protein transport"/>
    <property type="evidence" value="ECO:0007669"/>
    <property type="project" value="UniProtKB-KW"/>
</dbReference>
<dbReference type="GO" id="GO:0005886">
    <property type="term" value="C:plasma membrane"/>
    <property type="evidence" value="ECO:0007669"/>
    <property type="project" value="UniProtKB-SubCell"/>
</dbReference>
<comment type="caution">
    <text evidence="11">The sequence shown here is derived from an EMBL/GenBank/DDBJ whole genome shotgun (WGS) entry which is preliminary data.</text>
</comment>
<keyword evidence="7" id="KW-0653">Protein transport</keyword>
<evidence type="ECO:0000313" key="11">
    <source>
        <dbReference type="EMBL" id="RRJ23157.1"/>
    </source>
</evidence>
<protein>
    <submittedName>
        <fullName evidence="11">Flagellar motor protein</fullName>
    </submittedName>
</protein>
<evidence type="ECO:0000259" key="10">
    <source>
        <dbReference type="Pfam" id="PF20560"/>
    </source>
</evidence>
<keyword evidence="12" id="KW-1185">Reference proteome</keyword>
<comment type="similarity">
    <text evidence="7">Belongs to the exbB/tolQ family.</text>
</comment>
<keyword evidence="11" id="KW-0282">Flagellum</keyword>
<dbReference type="EMBL" id="RRCF01000001">
    <property type="protein sequence ID" value="RRJ23157.1"/>
    <property type="molecule type" value="Genomic_DNA"/>
</dbReference>
<feature type="transmembrane region" description="Helical" evidence="8">
    <location>
        <begin position="145"/>
        <end position="169"/>
    </location>
</feature>
<dbReference type="GO" id="GO:0071978">
    <property type="term" value="P:bacterial-type flagellum-dependent swarming motility"/>
    <property type="evidence" value="ECO:0007669"/>
    <property type="project" value="InterPro"/>
</dbReference>
<accession>A0A3P3QPJ3</accession>
<reference evidence="11 12" key="1">
    <citation type="submission" date="2018-11" db="EMBL/GenBank/DDBJ databases">
        <title>Draft genome analysis of Rheinheimera mesophila isolated from an industrial waste site.</title>
        <authorList>
            <person name="Yu Q."/>
            <person name="Qi Y."/>
            <person name="Zhang H."/>
            <person name="Lu Y."/>
            <person name="Pu J."/>
        </authorList>
    </citation>
    <scope>NUCLEOTIDE SEQUENCE [LARGE SCALE GENOMIC DNA]</scope>
    <source>
        <strain evidence="11 12">IITR13</strain>
    </source>
</reference>
<keyword evidence="4" id="KW-0283">Flagellar rotation</keyword>
<feature type="domain" description="Motility protein A N-terminal" evidence="10">
    <location>
        <begin position="7"/>
        <end position="79"/>
    </location>
</feature>
<evidence type="ECO:0000256" key="3">
    <source>
        <dbReference type="ARBA" id="ARBA00022692"/>
    </source>
</evidence>
<evidence type="ECO:0000256" key="7">
    <source>
        <dbReference type="RuleBase" id="RU004057"/>
    </source>
</evidence>
<evidence type="ECO:0000256" key="1">
    <source>
        <dbReference type="ARBA" id="ARBA00004651"/>
    </source>
</evidence>
<gene>
    <name evidence="11" type="ORF">EIK76_03470</name>
</gene>
<dbReference type="Proteomes" id="UP000276260">
    <property type="component" value="Unassembled WGS sequence"/>
</dbReference>
<evidence type="ECO:0000256" key="8">
    <source>
        <dbReference type="SAM" id="Phobius"/>
    </source>
</evidence>
<dbReference type="Pfam" id="PF01618">
    <property type="entry name" value="MotA_ExbB"/>
    <property type="match status" value="1"/>
</dbReference>
<dbReference type="PANTHER" id="PTHR30433:SF3">
    <property type="entry name" value="MOTILITY PROTEIN A"/>
    <property type="match status" value="1"/>
</dbReference>
<evidence type="ECO:0000259" key="9">
    <source>
        <dbReference type="Pfam" id="PF01618"/>
    </source>
</evidence>
<dbReference type="PANTHER" id="PTHR30433">
    <property type="entry name" value="CHEMOTAXIS PROTEIN MOTA"/>
    <property type="match status" value="1"/>
</dbReference>
<keyword evidence="7" id="KW-0813">Transport</keyword>
<feature type="transmembrane region" description="Helical" evidence="8">
    <location>
        <begin position="31"/>
        <end position="49"/>
    </location>
</feature>
<keyword evidence="3 8" id="KW-0812">Transmembrane</keyword>
<sequence>MDKLTLAGILIVVVAIVGGFSQEGGDVFTLLHWPAFCIVFGGTFGAVLIQSPASQFRLGMSLLPWVIKPPKLDFDRTIERMTQWGHAARLQGFLSLESDALNEEEPLLRRGLNLLVDGTEAKVLQDILDAELHLEKERLLRAAKVFEAMGGYSPTIGIVGAVLGLILALSNISNPDELGQGIATAFVATIYGVGLANFVFIPVFNKIRVLVEERALFHSMVIEGLCSIALGENPRSVESKLQAYRAD</sequence>
<dbReference type="OrthoDB" id="9806929at2"/>
<organism evidence="11 12">
    <name type="scientific">Rheinheimera mesophila</name>
    <dbReference type="NCBI Taxonomy" id="1547515"/>
    <lineage>
        <taxon>Bacteria</taxon>
        <taxon>Pseudomonadati</taxon>
        <taxon>Pseudomonadota</taxon>
        <taxon>Gammaproteobacteria</taxon>
        <taxon>Chromatiales</taxon>
        <taxon>Chromatiaceae</taxon>
        <taxon>Rheinheimera</taxon>
    </lineage>
</organism>
<evidence type="ECO:0000256" key="4">
    <source>
        <dbReference type="ARBA" id="ARBA00022779"/>
    </source>
</evidence>
<keyword evidence="6 8" id="KW-0472">Membrane</keyword>